<evidence type="ECO:0000313" key="2">
    <source>
        <dbReference type="Proteomes" id="UP000708208"/>
    </source>
</evidence>
<dbReference type="EMBL" id="CAJVCH010515699">
    <property type="protein sequence ID" value="CAG7821574.1"/>
    <property type="molecule type" value="Genomic_DNA"/>
</dbReference>
<gene>
    <name evidence="1" type="ORF">AFUS01_LOCUS31905</name>
</gene>
<keyword evidence="2" id="KW-1185">Reference proteome</keyword>
<sequence length="110" mass="12592">YVKSVLGEAILGSHHYGVNHGDHLPFLFPMDLMPKINKAHSLYSFSKSWVKFFVDFVSNDRLMLRFEGVNVPPQTKTGPLVYFEVNKKPKLLKQAPFQARLDFLKSIGIL</sequence>
<reference evidence="1" key="1">
    <citation type="submission" date="2021-06" db="EMBL/GenBank/DDBJ databases">
        <authorList>
            <person name="Hodson N. C."/>
            <person name="Mongue J. A."/>
            <person name="Jaron S. K."/>
        </authorList>
    </citation>
    <scope>NUCLEOTIDE SEQUENCE</scope>
</reference>
<name>A0A8J2KY77_9HEXA</name>
<organism evidence="1 2">
    <name type="scientific">Allacma fusca</name>
    <dbReference type="NCBI Taxonomy" id="39272"/>
    <lineage>
        <taxon>Eukaryota</taxon>
        <taxon>Metazoa</taxon>
        <taxon>Ecdysozoa</taxon>
        <taxon>Arthropoda</taxon>
        <taxon>Hexapoda</taxon>
        <taxon>Collembola</taxon>
        <taxon>Symphypleona</taxon>
        <taxon>Sminthuridae</taxon>
        <taxon>Allacma</taxon>
    </lineage>
</organism>
<dbReference type="AlphaFoldDB" id="A0A8J2KY77"/>
<dbReference type="Proteomes" id="UP000708208">
    <property type="component" value="Unassembled WGS sequence"/>
</dbReference>
<accession>A0A8J2KY77</accession>
<evidence type="ECO:0000313" key="1">
    <source>
        <dbReference type="EMBL" id="CAG7821574.1"/>
    </source>
</evidence>
<proteinExistence type="predicted"/>
<feature type="non-terminal residue" evidence="1">
    <location>
        <position position="110"/>
    </location>
</feature>
<protein>
    <submittedName>
        <fullName evidence="1">Uncharacterized protein</fullName>
    </submittedName>
</protein>
<comment type="caution">
    <text evidence="1">The sequence shown here is derived from an EMBL/GenBank/DDBJ whole genome shotgun (WGS) entry which is preliminary data.</text>
</comment>